<evidence type="ECO:0000313" key="2">
    <source>
        <dbReference type="Proteomes" id="UP001580407"/>
    </source>
</evidence>
<comment type="caution">
    <text evidence="1">The sequence shown here is derived from an EMBL/GenBank/DDBJ whole genome shotgun (WGS) entry which is preliminary data.</text>
</comment>
<dbReference type="Proteomes" id="UP001580407">
    <property type="component" value="Unassembled WGS sequence"/>
</dbReference>
<reference evidence="1 2" key="1">
    <citation type="submission" date="2024-09" db="EMBL/GenBank/DDBJ databases">
        <authorList>
            <person name="Ruan L."/>
        </authorList>
    </citation>
    <scope>NUCLEOTIDE SEQUENCE [LARGE SCALE GENOMIC DNA]</scope>
    <source>
        <strain evidence="1 2">D33</strain>
    </source>
</reference>
<evidence type="ECO:0000313" key="1">
    <source>
        <dbReference type="EMBL" id="MFB5684621.1"/>
    </source>
</evidence>
<keyword evidence="2" id="KW-1185">Reference proteome</keyword>
<protein>
    <submittedName>
        <fullName evidence="1">Alpha/beta fold hydrolase</fullName>
    </submittedName>
</protein>
<dbReference type="GO" id="GO:0016787">
    <property type="term" value="F:hydrolase activity"/>
    <property type="evidence" value="ECO:0007669"/>
    <property type="project" value="UniProtKB-KW"/>
</dbReference>
<dbReference type="Gene3D" id="3.40.50.1820">
    <property type="entry name" value="alpha/beta hydrolase"/>
    <property type="match status" value="1"/>
</dbReference>
<dbReference type="RefSeq" id="WP_375528292.1">
    <property type="nucleotide sequence ID" value="NZ_JBHILM010000044.1"/>
</dbReference>
<gene>
    <name evidence="1" type="ORF">ACE3NQ_27310</name>
</gene>
<name>A0ABV5BFY4_9BACL</name>
<proteinExistence type="predicted"/>
<keyword evidence="1" id="KW-0378">Hydrolase</keyword>
<dbReference type="InterPro" id="IPR029058">
    <property type="entry name" value="AB_hydrolase_fold"/>
</dbReference>
<dbReference type="SUPFAM" id="SSF53474">
    <property type="entry name" value="alpha/beta-Hydrolases"/>
    <property type="match status" value="1"/>
</dbReference>
<organism evidence="1 2">
    <name type="scientific">Paenibacillus terreus</name>
    <dbReference type="NCBI Taxonomy" id="1387834"/>
    <lineage>
        <taxon>Bacteria</taxon>
        <taxon>Bacillati</taxon>
        <taxon>Bacillota</taxon>
        <taxon>Bacilli</taxon>
        <taxon>Bacillales</taxon>
        <taxon>Paenibacillaceae</taxon>
        <taxon>Paenibacillus</taxon>
    </lineage>
</organism>
<dbReference type="EMBL" id="JBHILM010000044">
    <property type="protein sequence ID" value="MFB5684621.1"/>
    <property type="molecule type" value="Genomic_DNA"/>
</dbReference>
<accession>A0ABV5BFY4</accession>
<sequence>MQSFYVQSGDVKLHVLDSGDEASSSLCPVMVSPGLSETAEEYEEFMREILPRRTVVLSYRGRGQSATPDSGYGLKQHVSDLAAVIRERGLNRFHLFAYSRGVSYALGYASAHTEGIASLSLQDYPARHLAMPSGWAEDYVTNYLEPFGRTSNIRPAAVRAIGAESENHPFEIDFPFPILVMRGTLEGSLLPDEELQAYLGSDQVTVQNFSRSGHDIRSVEKELFYQTLIGFIDEKEAACTLD</sequence>